<evidence type="ECO:0000313" key="1">
    <source>
        <dbReference type="EMBL" id="PPQ67001.1"/>
    </source>
</evidence>
<accession>A0A409VL55</accession>
<protein>
    <submittedName>
        <fullName evidence="1">Uncharacterized protein</fullName>
    </submittedName>
</protein>
<dbReference type="EMBL" id="NHYE01005616">
    <property type="protein sequence ID" value="PPQ67001.1"/>
    <property type="molecule type" value="Genomic_DNA"/>
</dbReference>
<reference evidence="1 2" key="1">
    <citation type="journal article" date="2018" name="Evol. Lett.">
        <title>Horizontal gene cluster transfer increased hallucinogenic mushroom diversity.</title>
        <authorList>
            <person name="Reynolds H.T."/>
            <person name="Vijayakumar V."/>
            <person name="Gluck-Thaler E."/>
            <person name="Korotkin H.B."/>
            <person name="Matheny P.B."/>
            <person name="Slot J.C."/>
        </authorList>
    </citation>
    <scope>NUCLEOTIDE SEQUENCE [LARGE SCALE GENOMIC DNA]</scope>
    <source>
        <strain evidence="1 2">SRW20</strain>
    </source>
</reference>
<keyword evidence="2" id="KW-1185">Reference proteome</keyword>
<proteinExistence type="predicted"/>
<dbReference type="AlphaFoldDB" id="A0A409VL55"/>
<name>A0A409VL55_9AGAR</name>
<gene>
    <name evidence="1" type="ORF">CVT26_009961</name>
</gene>
<evidence type="ECO:0000313" key="2">
    <source>
        <dbReference type="Proteomes" id="UP000284706"/>
    </source>
</evidence>
<dbReference type="Proteomes" id="UP000284706">
    <property type="component" value="Unassembled WGS sequence"/>
</dbReference>
<organism evidence="1 2">
    <name type="scientific">Gymnopilus dilepis</name>
    <dbReference type="NCBI Taxonomy" id="231916"/>
    <lineage>
        <taxon>Eukaryota</taxon>
        <taxon>Fungi</taxon>
        <taxon>Dikarya</taxon>
        <taxon>Basidiomycota</taxon>
        <taxon>Agaricomycotina</taxon>
        <taxon>Agaricomycetes</taxon>
        <taxon>Agaricomycetidae</taxon>
        <taxon>Agaricales</taxon>
        <taxon>Agaricineae</taxon>
        <taxon>Hymenogastraceae</taxon>
        <taxon>Gymnopilus</taxon>
    </lineage>
</organism>
<sequence length="126" mass="13790">MEPQPDGVGGRQRDQKWQKLSLNEQASLSRIEVLLQILPPPATPMREDIHATCALAAHASSSTSSAGTALDDGLGFTLLRWEMLCVVVPSIPPSDGGVLLVEHELDYRPFRLFAYCWLAGLNHVVL</sequence>
<comment type="caution">
    <text evidence="1">The sequence shown here is derived from an EMBL/GenBank/DDBJ whole genome shotgun (WGS) entry which is preliminary data.</text>
</comment>
<dbReference type="InParanoid" id="A0A409VL55"/>